<dbReference type="EMBL" id="HACM01000281">
    <property type="protein sequence ID" value="CRZ00723.1"/>
    <property type="molecule type" value="Transcribed_RNA"/>
</dbReference>
<organism evidence="1">
    <name type="scientific">Spongospora subterranea</name>
    <dbReference type="NCBI Taxonomy" id="70186"/>
    <lineage>
        <taxon>Eukaryota</taxon>
        <taxon>Sar</taxon>
        <taxon>Rhizaria</taxon>
        <taxon>Endomyxa</taxon>
        <taxon>Phytomyxea</taxon>
        <taxon>Plasmodiophorida</taxon>
        <taxon>Plasmodiophoridae</taxon>
        <taxon>Spongospora</taxon>
    </lineage>
</organism>
<name>A0A0H5QFA6_9EUKA</name>
<dbReference type="Gene3D" id="1.20.5.2050">
    <property type="match status" value="3"/>
</dbReference>
<protein>
    <submittedName>
        <fullName evidence="1">Uncharacterized protein</fullName>
    </submittedName>
</protein>
<proteinExistence type="predicted"/>
<evidence type="ECO:0000313" key="1">
    <source>
        <dbReference type="EMBL" id="CRZ00723.1"/>
    </source>
</evidence>
<dbReference type="AlphaFoldDB" id="A0A0H5QFA6"/>
<reference evidence="1" key="1">
    <citation type="submission" date="2015-04" db="EMBL/GenBank/DDBJ databases">
        <title>The genome sequence of the plant pathogenic Rhizarian Plasmodiophora brassicae reveals insights in its biotrophic life cycle and the origin of chitin synthesis.</title>
        <authorList>
            <person name="Schwelm A."/>
            <person name="Fogelqvist J."/>
            <person name="Knaust A."/>
            <person name="Julke S."/>
            <person name="Lilja T."/>
            <person name="Dhandapani V."/>
            <person name="Bonilla-Rosso G."/>
            <person name="Karlsson M."/>
            <person name="Shevchenko A."/>
            <person name="Choi S.R."/>
            <person name="Kim H.G."/>
            <person name="Park J.Y."/>
            <person name="Lim Y.P."/>
            <person name="Ludwig-Muller J."/>
            <person name="Dixelius C."/>
        </authorList>
    </citation>
    <scope>NUCLEOTIDE SEQUENCE</scope>
    <source>
        <tissue evidence="1">Potato root galls</tissue>
    </source>
</reference>
<accession>A0A0H5QFA6</accession>
<sequence length="275" mass="31621">FRTDIEQMFWLVWPSCRAACLGAHHRFLSTTITYLESTIPKSSVTGVNWDRHLQSWICTYLTTTDPPTRLRQIFPARRHGLSGAKQLAETARLTAERDGLARIVDSARSVKTVKPAKHQSDVVGVRWSKYGWRVVWFTVNERNVRTRNDRLFRVNDERDVDKIRLMAEQFRNEIDRYLNRPGLRGRADYQSGVKHVIWAGYGGMETKGGQWAAYLVYRDADGRKIRCVKRGFAVVKYGFDKALQLAIEAVRAHAAQQEQELALQSSTQPNQTQPN</sequence>
<feature type="non-terminal residue" evidence="1">
    <location>
        <position position="1"/>
    </location>
</feature>